<comment type="caution">
    <text evidence="2">The sequence shown here is derived from an EMBL/GenBank/DDBJ whole genome shotgun (WGS) entry which is preliminary data.</text>
</comment>
<dbReference type="Gene3D" id="3.90.1140.10">
    <property type="entry name" value="Cyclic phosphodiesterase"/>
    <property type="match status" value="1"/>
</dbReference>
<feature type="region of interest" description="Disordered" evidence="1">
    <location>
        <begin position="13"/>
        <end position="41"/>
    </location>
</feature>
<reference evidence="2 3" key="1">
    <citation type="submission" date="2021-08" db="EMBL/GenBank/DDBJ databases">
        <title>Genomic Architecture of Streptomyces flavotricini NGL1 and Streptomyces erythrochromogenes HMS4 With Differential Plant Beneficial attributes and laccase production capabilities.</title>
        <authorList>
            <person name="Salwan R."/>
            <person name="Kaur R."/>
            <person name="Sharma V."/>
        </authorList>
    </citation>
    <scope>NUCLEOTIDE SEQUENCE [LARGE SCALE GENOMIC DNA]</scope>
    <source>
        <strain evidence="2 3">NGL1</strain>
    </source>
</reference>
<evidence type="ECO:0000313" key="3">
    <source>
        <dbReference type="Proteomes" id="UP001520654"/>
    </source>
</evidence>
<name>A0ABS8E0Z9_9ACTN</name>
<evidence type="ECO:0000256" key="1">
    <source>
        <dbReference type="SAM" id="MobiDB-lite"/>
    </source>
</evidence>
<dbReference type="GO" id="GO:0016874">
    <property type="term" value="F:ligase activity"/>
    <property type="evidence" value="ECO:0007669"/>
    <property type="project" value="UniProtKB-KW"/>
</dbReference>
<dbReference type="SUPFAM" id="SSF55144">
    <property type="entry name" value="LigT-like"/>
    <property type="match status" value="1"/>
</dbReference>
<dbReference type="InterPro" id="IPR009097">
    <property type="entry name" value="Cyclic_Pdiesterase"/>
</dbReference>
<organism evidence="2 3">
    <name type="scientific">Streptomyces flavotricini</name>
    <dbReference type="NCBI Taxonomy" id="66888"/>
    <lineage>
        <taxon>Bacteria</taxon>
        <taxon>Bacillati</taxon>
        <taxon>Actinomycetota</taxon>
        <taxon>Actinomycetes</taxon>
        <taxon>Kitasatosporales</taxon>
        <taxon>Streptomycetaceae</taxon>
        <taxon>Streptomyces</taxon>
    </lineage>
</organism>
<proteinExistence type="predicted"/>
<evidence type="ECO:0000313" key="2">
    <source>
        <dbReference type="EMBL" id="MCC0094618.1"/>
    </source>
</evidence>
<protein>
    <submittedName>
        <fullName evidence="2">2'-5' RNA ligase family protein</fullName>
    </submittedName>
</protein>
<dbReference type="EMBL" id="JAINUL010000001">
    <property type="protein sequence ID" value="MCC0094618.1"/>
    <property type="molecule type" value="Genomic_DNA"/>
</dbReference>
<accession>A0ABS8E0Z9</accession>
<keyword evidence="2" id="KW-0436">Ligase</keyword>
<keyword evidence="3" id="KW-1185">Reference proteome</keyword>
<gene>
    <name evidence="2" type="ORF">K7B10_07440</name>
</gene>
<dbReference type="Pfam" id="PF13563">
    <property type="entry name" value="2_5_RNA_ligase2"/>
    <property type="match status" value="1"/>
</dbReference>
<sequence length="262" mass="28987">MLLRQDIWPKLRRSHGQSGNWKGQDVHLLSDPGAFPPTPPPSVTDLDAIAEHDWTAFDAVDEMINHWDRPGWSDSTRAYYWMITVPPEAPLVSQAQDCQRQLSHLGFDEIAEDGLHLTLARVGLVGEVNAGQLEHLVTTATESLPAAFSLVAVPLTASRGALRYSVGPWNPVLELHAALSLAGLQIGLPPRKPTGLLRPHIGIAYSNRRRSSAPVREALGPLRQMPAVSVTISDVHLVELRRERRAYQWRVVHTLPLGPQPR</sequence>
<dbReference type="Proteomes" id="UP001520654">
    <property type="component" value="Unassembled WGS sequence"/>
</dbReference>